<sequence length="992" mass="110115">MREPEWKRLLAPLNRAATHDEPVTRYALSFELFADDARGWFYSSTLEALDRARLEAGDPWFVGVRPLEEGARPGTFRRGGLTWRSFAQHGRGSDAPVRALLDQINRLSRDDRNLNPGDAGVLRLDRYPSPLLWTLLDRLTSAGVALVGGGLVTRVTRGDSAVKRFDLRRDARDRIHVEPELAIDGRPVSAFSLVGTHGFAGLHGDLTHPGADLEMVLAPVERPIPAHEVDLMRRHEPLVVDAGDAEEFTREFFPVLRSIAPVTSTDETVALPEAQPPRLALLVVFGEGDDAELHWSWSYSGPRREYPIAPGTGGGRDTSAEAEVRDRAAALWPGAGTAEREDLRGVDTAAFTVRVLPRLEELDCVRVEVSGARPDYRELTEPPTVRVTSEETESRDWFDLGFEVTVAGRTIPFATLFRALAQGRKKILLPDRSFLALDHPAFDRLKELIARAEELGEWDPRAPKISRFQVSLWEDFVDAADSSAEAIAWQRTVGALRDLEEIPQPDPPAGLDAHLRGYQREGYAWLSFLYDHGLGGILADDMGLGKTIQALALIVRAREAASEAAAEAAEPFLVVAPASVVGVWQGEAARFAPGLDVRVIEATRAARRTTLADEARGADVVVTSYARLRLDADDYAALPWAGLIIDEAQFAKNRSTQAYDALARVRAPFRLAITGTPVENSLDDLWALLSLTAPGLFPSPVAFREKFTKPIGNGTAPHRLALVKRRIRPFVLRRTKEQVVEELPPKQEQVRTVDLLPEHRKVYDAVLQRERKKVLGLLDDVREPGMDRGRFIVFRSLTLLRMLALDPSIVDDGQYAGIMSSKLHALMEDLERVLGERHRVLVFSQFTSFLDRIGEELTERGVAYSRLDGTTRRRDDVIRGFREGEAGVFLLSLKAGGFGVTLTEADYVFLMDPWWNPAAEEQAIDRVHRIGQDSSVMVYRMVAAGTIEEKVVDLQQRKTALTDALWDDGDGFRKGAFSRALTADDVRGLLDV</sequence>
<evidence type="ECO:0000313" key="5">
    <source>
        <dbReference type="Proteomes" id="UP000196581"/>
    </source>
</evidence>
<dbReference type="InterPro" id="IPR001650">
    <property type="entry name" value="Helicase_C-like"/>
</dbReference>
<dbReference type="Gene3D" id="3.40.50.300">
    <property type="entry name" value="P-loop containing nucleotide triphosphate hydrolases"/>
    <property type="match status" value="1"/>
</dbReference>
<dbReference type="InterPro" id="IPR000330">
    <property type="entry name" value="SNF2_N"/>
</dbReference>
<name>A0A1X6WX08_9MICO</name>
<dbReference type="SMART" id="SM00487">
    <property type="entry name" value="DEXDc"/>
    <property type="match status" value="1"/>
</dbReference>
<accession>A0A1X6WX08</accession>
<dbReference type="InterPro" id="IPR014001">
    <property type="entry name" value="Helicase_ATP-bd"/>
</dbReference>
<dbReference type="InterPro" id="IPR049730">
    <property type="entry name" value="SNF2/RAD54-like_C"/>
</dbReference>
<dbReference type="PANTHER" id="PTHR10799">
    <property type="entry name" value="SNF2/RAD54 HELICASE FAMILY"/>
    <property type="match status" value="1"/>
</dbReference>
<organism evidence="4 5">
    <name type="scientific">Brevibacterium yomogidense</name>
    <dbReference type="NCBI Taxonomy" id="946573"/>
    <lineage>
        <taxon>Bacteria</taxon>
        <taxon>Bacillati</taxon>
        <taxon>Actinomycetota</taxon>
        <taxon>Actinomycetes</taxon>
        <taxon>Micrococcales</taxon>
        <taxon>Brevibacteriaceae</taxon>
        <taxon>Brevibacterium</taxon>
    </lineage>
</organism>
<protein>
    <recommendedName>
        <fullName evidence="6">Helicase, SNF2/RAD54 family</fullName>
    </recommendedName>
</protein>
<dbReference type="GO" id="GO:0005524">
    <property type="term" value="F:ATP binding"/>
    <property type="evidence" value="ECO:0007669"/>
    <property type="project" value="InterPro"/>
</dbReference>
<dbReference type="GO" id="GO:0016787">
    <property type="term" value="F:hydrolase activity"/>
    <property type="evidence" value="ECO:0007669"/>
    <property type="project" value="UniProtKB-KW"/>
</dbReference>
<dbReference type="Gene3D" id="3.40.50.10810">
    <property type="entry name" value="Tandem AAA-ATPase domain"/>
    <property type="match status" value="1"/>
</dbReference>
<dbReference type="InterPro" id="IPR027417">
    <property type="entry name" value="P-loop_NTPase"/>
</dbReference>
<dbReference type="RefSeq" id="WP_087003769.1">
    <property type="nucleotide sequence ID" value="NZ_FWFF01000001.1"/>
</dbReference>
<dbReference type="SUPFAM" id="SSF52540">
    <property type="entry name" value="P-loop containing nucleoside triphosphate hydrolases"/>
    <property type="match status" value="2"/>
</dbReference>
<evidence type="ECO:0000313" key="4">
    <source>
        <dbReference type="EMBL" id="SLM90193.1"/>
    </source>
</evidence>
<dbReference type="PROSITE" id="PS51192">
    <property type="entry name" value="HELICASE_ATP_BIND_1"/>
    <property type="match status" value="1"/>
</dbReference>
<keyword evidence="5" id="KW-1185">Reference proteome</keyword>
<gene>
    <name evidence="4" type="ORF">FM105_01870</name>
</gene>
<reference evidence="5" key="1">
    <citation type="submission" date="2017-02" db="EMBL/GenBank/DDBJ databases">
        <authorList>
            <person name="Dridi B."/>
        </authorList>
    </citation>
    <scope>NUCLEOTIDE SEQUENCE [LARGE SCALE GENOMIC DNA]</scope>
    <source>
        <strain evidence="5">B Co 03.10</strain>
    </source>
</reference>
<evidence type="ECO:0000259" key="3">
    <source>
        <dbReference type="PROSITE" id="PS51194"/>
    </source>
</evidence>
<evidence type="ECO:0008006" key="6">
    <source>
        <dbReference type="Google" id="ProtNLM"/>
    </source>
</evidence>
<evidence type="ECO:0000259" key="2">
    <source>
        <dbReference type="PROSITE" id="PS51192"/>
    </source>
</evidence>
<keyword evidence="1" id="KW-0378">Hydrolase</keyword>
<dbReference type="SMART" id="SM00490">
    <property type="entry name" value="HELICc"/>
    <property type="match status" value="1"/>
</dbReference>
<feature type="domain" description="Helicase ATP-binding" evidence="2">
    <location>
        <begin position="527"/>
        <end position="695"/>
    </location>
</feature>
<dbReference type="Pfam" id="PF00271">
    <property type="entry name" value="Helicase_C"/>
    <property type="match status" value="1"/>
</dbReference>
<feature type="domain" description="Helicase C-terminal" evidence="3">
    <location>
        <begin position="826"/>
        <end position="980"/>
    </location>
</feature>
<dbReference type="EMBL" id="FWFF01000001">
    <property type="protein sequence ID" value="SLM90193.1"/>
    <property type="molecule type" value="Genomic_DNA"/>
</dbReference>
<proteinExistence type="predicted"/>
<dbReference type="AlphaFoldDB" id="A0A1X6WX08"/>
<dbReference type="Pfam" id="PF00176">
    <property type="entry name" value="SNF2-rel_dom"/>
    <property type="match status" value="1"/>
</dbReference>
<dbReference type="PROSITE" id="PS51194">
    <property type="entry name" value="HELICASE_CTER"/>
    <property type="match status" value="1"/>
</dbReference>
<dbReference type="Proteomes" id="UP000196581">
    <property type="component" value="Unassembled WGS sequence"/>
</dbReference>
<evidence type="ECO:0000256" key="1">
    <source>
        <dbReference type="ARBA" id="ARBA00022801"/>
    </source>
</evidence>
<dbReference type="InterPro" id="IPR038718">
    <property type="entry name" value="SNF2-like_sf"/>
</dbReference>
<dbReference type="CDD" id="cd18793">
    <property type="entry name" value="SF2_C_SNF"/>
    <property type="match status" value="1"/>
</dbReference>